<keyword evidence="2" id="KW-1185">Reference proteome</keyword>
<name>A0AAV3XXA9_9GAST</name>
<evidence type="ECO:0000313" key="2">
    <source>
        <dbReference type="Proteomes" id="UP000735302"/>
    </source>
</evidence>
<sequence>MGDNLFQSSLMTRTVPWVNFVPHSIWKEKEIKDSRGRSRPDDSIGKEVGIEDKARWRRRDAALYERQFIHDNLPWSPLATRGKTGTWMIHLNMSPPIKVIHVDKRVKNTLVANMACKAQVRCATLSSNENMAYSAQNQPATEISLTDFCTQAKFRLSDLSPKVSSVETRLPADRSSGNRYAANITNLHNLRKGGRIIYEIQCDLRLSGPPSGQGAGGGARTRNRKVPADLRADSLATVPPTPLWKAEWKTSNAIALLLRVYRSHCHRSRLYLNWDSNSQSFDYDKVRDVGGTVVANPLCRKFSIRDSNLTTSVLACRRYLKA</sequence>
<organism evidence="1 2">
    <name type="scientific">Plakobranchus ocellatus</name>
    <dbReference type="NCBI Taxonomy" id="259542"/>
    <lineage>
        <taxon>Eukaryota</taxon>
        <taxon>Metazoa</taxon>
        <taxon>Spiralia</taxon>
        <taxon>Lophotrochozoa</taxon>
        <taxon>Mollusca</taxon>
        <taxon>Gastropoda</taxon>
        <taxon>Heterobranchia</taxon>
        <taxon>Euthyneura</taxon>
        <taxon>Panpulmonata</taxon>
        <taxon>Sacoglossa</taxon>
        <taxon>Placobranchoidea</taxon>
        <taxon>Plakobranchidae</taxon>
        <taxon>Plakobranchus</taxon>
    </lineage>
</organism>
<reference evidence="1 2" key="1">
    <citation type="journal article" date="2021" name="Elife">
        <title>Chloroplast acquisition without the gene transfer in kleptoplastic sea slugs, Plakobranchus ocellatus.</title>
        <authorList>
            <person name="Maeda T."/>
            <person name="Takahashi S."/>
            <person name="Yoshida T."/>
            <person name="Shimamura S."/>
            <person name="Takaki Y."/>
            <person name="Nagai Y."/>
            <person name="Toyoda A."/>
            <person name="Suzuki Y."/>
            <person name="Arimoto A."/>
            <person name="Ishii H."/>
            <person name="Satoh N."/>
            <person name="Nishiyama T."/>
            <person name="Hasebe M."/>
            <person name="Maruyama T."/>
            <person name="Minagawa J."/>
            <person name="Obokata J."/>
            <person name="Shigenobu S."/>
        </authorList>
    </citation>
    <scope>NUCLEOTIDE SEQUENCE [LARGE SCALE GENOMIC DNA]</scope>
</reference>
<dbReference type="EMBL" id="BLXT01000154">
    <property type="protein sequence ID" value="GFN74632.1"/>
    <property type="molecule type" value="Genomic_DNA"/>
</dbReference>
<proteinExistence type="predicted"/>
<protein>
    <submittedName>
        <fullName evidence="1">Uncharacterized protein</fullName>
    </submittedName>
</protein>
<dbReference type="Proteomes" id="UP000735302">
    <property type="component" value="Unassembled WGS sequence"/>
</dbReference>
<evidence type="ECO:0000313" key="1">
    <source>
        <dbReference type="EMBL" id="GFN74632.1"/>
    </source>
</evidence>
<accession>A0AAV3XXA9</accession>
<dbReference type="AlphaFoldDB" id="A0AAV3XXA9"/>
<comment type="caution">
    <text evidence="1">The sequence shown here is derived from an EMBL/GenBank/DDBJ whole genome shotgun (WGS) entry which is preliminary data.</text>
</comment>
<gene>
    <name evidence="1" type="ORF">PoB_000113800</name>
</gene>